<name>A0AAV1DFM8_OLDCO</name>
<dbReference type="AlphaFoldDB" id="A0AAV1DFM8"/>
<evidence type="ECO:0000313" key="1">
    <source>
        <dbReference type="EMBL" id="CAI9106639.1"/>
    </source>
</evidence>
<accession>A0AAV1DFM8</accession>
<evidence type="ECO:0000313" key="2">
    <source>
        <dbReference type="Proteomes" id="UP001161247"/>
    </source>
</evidence>
<sequence length="277" mass="30524">MFLPSLQIEVAKLLASTMVEKLQIWIFKPLSTTTVGEIEICPASRKSATAKQALAEAEFAAAAAKEVGGGGKEAESSELSNKGKELSDSELSDSFAVQLIESGEGVECWDMDKWKTYFDIMHRSQGYDIIVPLDNSYKATLFPYKFKNDDDGTIKPEILDIADKCIQLYNETHDQDYQGDEDDSGATFCKTKDEATEGFYVDLAVAGITCTEAIVSHIADTLVSALRSTGDQGLGSTEHPLGCKKSWQRWNPNLRRQRWRTKLVGLESSTLGRTSSI</sequence>
<keyword evidence="2" id="KW-1185">Reference proteome</keyword>
<reference evidence="1" key="1">
    <citation type="submission" date="2023-03" db="EMBL/GenBank/DDBJ databases">
        <authorList>
            <person name="Julca I."/>
        </authorList>
    </citation>
    <scope>NUCLEOTIDE SEQUENCE</scope>
</reference>
<proteinExistence type="predicted"/>
<dbReference type="Proteomes" id="UP001161247">
    <property type="component" value="Chromosome 5"/>
</dbReference>
<protein>
    <submittedName>
        <fullName evidence="1">OLC1v1005842C1</fullName>
    </submittedName>
</protein>
<organism evidence="1 2">
    <name type="scientific">Oldenlandia corymbosa var. corymbosa</name>
    <dbReference type="NCBI Taxonomy" id="529605"/>
    <lineage>
        <taxon>Eukaryota</taxon>
        <taxon>Viridiplantae</taxon>
        <taxon>Streptophyta</taxon>
        <taxon>Embryophyta</taxon>
        <taxon>Tracheophyta</taxon>
        <taxon>Spermatophyta</taxon>
        <taxon>Magnoliopsida</taxon>
        <taxon>eudicotyledons</taxon>
        <taxon>Gunneridae</taxon>
        <taxon>Pentapetalae</taxon>
        <taxon>asterids</taxon>
        <taxon>lamiids</taxon>
        <taxon>Gentianales</taxon>
        <taxon>Rubiaceae</taxon>
        <taxon>Rubioideae</taxon>
        <taxon>Spermacoceae</taxon>
        <taxon>Hedyotis-Oldenlandia complex</taxon>
        <taxon>Oldenlandia</taxon>
    </lineage>
</organism>
<gene>
    <name evidence="1" type="ORF">OLC1_LOCUS15107</name>
</gene>
<dbReference type="EMBL" id="OX459122">
    <property type="protein sequence ID" value="CAI9106639.1"/>
    <property type="molecule type" value="Genomic_DNA"/>
</dbReference>